<gene>
    <name evidence="1" type="ORF">LCGC14_1670370</name>
</gene>
<sequence length="104" mass="12160">MTNLTARIISTKFSPPTEFETTYNRKLNTARRHYRNGNSALVKMCAGYYVAADSDGVYEIHKRGNVWITEYTPNGDSFASDVYQSIRLLDSRWHLEHYRFERTS</sequence>
<name>A0A0F9HSD8_9ZZZZ</name>
<reference evidence="1" key="1">
    <citation type="journal article" date="2015" name="Nature">
        <title>Complex archaea that bridge the gap between prokaryotes and eukaryotes.</title>
        <authorList>
            <person name="Spang A."/>
            <person name="Saw J.H."/>
            <person name="Jorgensen S.L."/>
            <person name="Zaremba-Niedzwiedzka K."/>
            <person name="Martijn J."/>
            <person name="Lind A.E."/>
            <person name="van Eijk R."/>
            <person name="Schleper C."/>
            <person name="Guy L."/>
            <person name="Ettema T.J."/>
        </authorList>
    </citation>
    <scope>NUCLEOTIDE SEQUENCE</scope>
</reference>
<dbReference type="AlphaFoldDB" id="A0A0F9HSD8"/>
<organism evidence="1">
    <name type="scientific">marine sediment metagenome</name>
    <dbReference type="NCBI Taxonomy" id="412755"/>
    <lineage>
        <taxon>unclassified sequences</taxon>
        <taxon>metagenomes</taxon>
        <taxon>ecological metagenomes</taxon>
    </lineage>
</organism>
<dbReference type="EMBL" id="LAZR01014329">
    <property type="protein sequence ID" value="KKM17977.1"/>
    <property type="molecule type" value="Genomic_DNA"/>
</dbReference>
<protein>
    <submittedName>
        <fullName evidence="1">Uncharacterized protein</fullName>
    </submittedName>
</protein>
<comment type="caution">
    <text evidence="1">The sequence shown here is derived from an EMBL/GenBank/DDBJ whole genome shotgun (WGS) entry which is preliminary data.</text>
</comment>
<accession>A0A0F9HSD8</accession>
<evidence type="ECO:0000313" key="1">
    <source>
        <dbReference type="EMBL" id="KKM17977.1"/>
    </source>
</evidence>
<proteinExistence type="predicted"/>